<feature type="compositionally biased region" description="Gly residues" evidence="1">
    <location>
        <begin position="200"/>
        <end position="212"/>
    </location>
</feature>
<feature type="transmembrane region" description="Helical" evidence="2">
    <location>
        <begin position="158"/>
        <end position="174"/>
    </location>
</feature>
<feature type="transmembrane region" description="Helical" evidence="2">
    <location>
        <begin position="67"/>
        <end position="85"/>
    </location>
</feature>
<feature type="region of interest" description="Disordered" evidence="1">
    <location>
        <begin position="182"/>
        <end position="229"/>
    </location>
</feature>
<reference evidence="3 4" key="1">
    <citation type="submission" date="2022-06" db="EMBL/GenBank/DDBJ databases">
        <title>Genomic Encyclopedia of Archaeal and Bacterial Type Strains, Phase II (KMG-II): from individual species to whole genera.</title>
        <authorList>
            <person name="Goeker M."/>
        </authorList>
    </citation>
    <scope>NUCLEOTIDE SEQUENCE [LARGE SCALE GENOMIC DNA]</scope>
    <source>
        <strain evidence="3 4">DSM 40477</strain>
    </source>
</reference>
<keyword evidence="2" id="KW-0812">Transmembrane</keyword>
<evidence type="ECO:0000256" key="2">
    <source>
        <dbReference type="SAM" id="Phobius"/>
    </source>
</evidence>
<evidence type="ECO:0000313" key="3">
    <source>
        <dbReference type="EMBL" id="MCP2256346.1"/>
    </source>
</evidence>
<feature type="transmembrane region" description="Helical" evidence="2">
    <location>
        <begin position="105"/>
        <end position="121"/>
    </location>
</feature>
<evidence type="ECO:0000256" key="1">
    <source>
        <dbReference type="SAM" id="MobiDB-lite"/>
    </source>
</evidence>
<protein>
    <submittedName>
        <fullName evidence="3">Anti-sigma-YlaC factor YlaD, contains Zn-finger domain</fullName>
    </submittedName>
</protein>
<gene>
    <name evidence="3" type="ORF">LX15_000029</name>
</gene>
<feature type="transmembrane region" description="Helical" evidence="2">
    <location>
        <begin position="128"/>
        <end position="146"/>
    </location>
</feature>
<dbReference type="Proteomes" id="UP001205311">
    <property type="component" value="Unassembled WGS sequence"/>
</dbReference>
<keyword evidence="2" id="KW-1133">Transmembrane helix</keyword>
<keyword evidence="2" id="KW-0472">Membrane</keyword>
<dbReference type="EMBL" id="JAMTCP010000001">
    <property type="protein sequence ID" value="MCP2256346.1"/>
    <property type="molecule type" value="Genomic_DNA"/>
</dbReference>
<proteinExistence type="predicted"/>
<evidence type="ECO:0000313" key="4">
    <source>
        <dbReference type="Proteomes" id="UP001205311"/>
    </source>
</evidence>
<accession>A0ABT1HLE6</accession>
<keyword evidence="4" id="KW-1185">Reference proteome</keyword>
<sequence>MDNEAEPVPSAEVDRHVAACAPCTRWLVEAEALTRAVRVRAAEDVPDLVARVVAVAPRPRRGLPVRLALAAVALLQLMVAISQLLSSMTGHTGHGGSAGHLFNEGAAWNLALGLGLLVVARRAERAGTLLPVLGSFLAVLAAFSAHDLITGVTSPARVISHVPLLVALVLLFLVHRAHRQHPIPGSPTATGHDGDHHVGQAGGTDPSGGGRGRGARHLSPTAERRTDAA</sequence>
<name>A0ABT1HLE6_STRSD</name>
<comment type="caution">
    <text evidence="3">The sequence shown here is derived from an EMBL/GenBank/DDBJ whole genome shotgun (WGS) entry which is preliminary data.</text>
</comment>
<organism evidence="3 4">
    <name type="scientific">Streptoalloteichus tenebrarius (strain ATCC 17920 / DSM 40477 / JCM 4838 / CBS 697.72 / NBRC 16177 / NCIMB 11028 / NRRL B-12390 / A12253. 1 / ISP 5477)</name>
    <name type="common">Streptomyces tenebrarius</name>
    <dbReference type="NCBI Taxonomy" id="1933"/>
    <lineage>
        <taxon>Bacteria</taxon>
        <taxon>Bacillati</taxon>
        <taxon>Actinomycetota</taxon>
        <taxon>Actinomycetes</taxon>
        <taxon>Pseudonocardiales</taxon>
        <taxon>Pseudonocardiaceae</taxon>
        <taxon>Streptoalloteichus</taxon>
    </lineage>
</organism>